<evidence type="ECO:0000313" key="3">
    <source>
        <dbReference type="Proteomes" id="UP000308054"/>
    </source>
</evidence>
<comment type="caution">
    <text evidence="2">The sequence shown here is derived from an EMBL/GenBank/DDBJ whole genome shotgun (WGS) entry which is preliminary data.</text>
</comment>
<keyword evidence="3" id="KW-1185">Reference proteome</keyword>
<reference evidence="2 3" key="1">
    <citation type="journal article" date="2017" name="Int. J. Syst. Evol. Microbiol.">
        <title>Marinicauda algicola sp. nov., isolated from a marine red alga Rhodosorus marinus.</title>
        <authorList>
            <person name="Jeong S.E."/>
            <person name="Jeon S.H."/>
            <person name="Chun B.H."/>
            <person name="Kim D.W."/>
            <person name="Jeon C.O."/>
        </authorList>
    </citation>
    <scope>NUCLEOTIDE SEQUENCE [LARGE SCALE GENOMIC DNA]</scope>
    <source>
        <strain evidence="2 3">JCM 31718</strain>
    </source>
</reference>
<evidence type="ECO:0000313" key="2">
    <source>
        <dbReference type="EMBL" id="TGY88909.1"/>
    </source>
</evidence>
<dbReference type="SMART" id="SM00028">
    <property type="entry name" value="TPR"/>
    <property type="match status" value="3"/>
</dbReference>
<feature type="signal peptide" evidence="1">
    <location>
        <begin position="1"/>
        <end position="22"/>
    </location>
</feature>
<evidence type="ECO:0000256" key="1">
    <source>
        <dbReference type="SAM" id="SignalP"/>
    </source>
</evidence>
<keyword evidence="1" id="KW-0732">Signal</keyword>
<organism evidence="2 3">
    <name type="scientific">Marinicauda algicola</name>
    <dbReference type="NCBI Taxonomy" id="2029849"/>
    <lineage>
        <taxon>Bacteria</taxon>
        <taxon>Pseudomonadati</taxon>
        <taxon>Pseudomonadota</taxon>
        <taxon>Alphaproteobacteria</taxon>
        <taxon>Maricaulales</taxon>
        <taxon>Maricaulaceae</taxon>
        <taxon>Marinicauda</taxon>
    </lineage>
</organism>
<dbReference type="Gene3D" id="1.25.40.10">
    <property type="entry name" value="Tetratricopeptide repeat domain"/>
    <property type="match status" value="1"/>
</dbReference>
<dbReference type="RefSeq" id="WP_135995449.1">
    <property type="nucleotide sequence ID" value="NZ_CP071057.1"/>
</dbReference>
<accession>A0A4V3RY36</accession>
<dbReference type="Pfam" id="PF13432">
    <property type="entry name" value="TPR_16"/>
    <property type="match status" value="1"/>
</dbReference>
<sequence length="219" mass="22627">MRHLVRPVLAALGLAVSPCALAQDAVPVDQARYRACIAEIDTAPMAAYETGLAWQAQAGGWPAAHCTALAIVASGDYAEGAARLETNAEGAVAAGDHARAVMFGQAGDAWMAAGDPVKALRAFTRGRDFAPGDAGLAFGRAEAAIEAGLYEVAEEAAGEAIALAPDASDGYRLRGRARLELGELDAAEADMQAARERDPDSIEALLLRGDINEARRTAG</sequence>
<name>A0A4V3RY36_9PROT</name>
<dbReference type="SUPFAM" id="SSF48452">
    <property type="entry name" value="TPR-like"/>
    <property type="match status" value="1"/>
</dbReference>
<proteinExistence type="predicted"/>
<protein>
    <submittedName>
        <fullName evidence="2">Tetratricopeptide repeat protein</fullName>
    </submittedName>
</protein>
<dbReference type="Proteomes" id="UP000308054">
    <property type="component" value="Unassembled WGS sequence"/>
</dbReference>
<dbReference type="InterPro" id="IPR019734">
    <property type="entry name" value="TPR_rpt"/>
</dbReference>
<gene>
    <name evidence="2" type="ORF">E5163_07165</name>
</gene>
<dbReference type="OrthoDB" id="8480494at2"/>
<dbReference type="InterPro" id="IPR011990">
    <property type="entry name" value="TPR-like_helical_dom_sf"/>
</dbReference>
<dbReference type="AlphaFoldDB" id="A0A4V3RY36"/>
<feature type="chain" id="PRO_5020521553" evidence="1">
    <location>
        <begin position="23"/>
        <end position="219"/>
    </location>
</feature>
<dbReference type="EMBL" id="SRXW01000002">
    <property type="protein sequence ID" value="TGY88909.1"/>
    <property type="molecule type" value="Genomic_DNA"/>
</dbReference>